<sequence length="320" mass="37176">MIRVALFSDQQFNVGGFELVEQWRAESGFIWIDLMQEPKEQERVLLQKLGCHSLAIEDAQRDRRPPKVESFDQLSLVLYRGFSKTEELLDVKTMALAAFVGEQILITRRTEPSFGVEALWQDEKLNHYIRSPALLLSKIMNASAIRYTESILEAEDEISDLEDAMLTRSNDELMHRLILLKSHLRKLHRIKSYHVKLVRQILSGDVNHLPIENAEIKHSFRDVFDKFERLESLTAMYYDLCGDLIEGYISLSSHQLNKTMQLLTVVSAIFVPLTFIAGIYGMNFEHIPELSFKYGYFVLWGFMLLTASGLLVLFRRKRWL</sequence>
<dbReference type="Gene3D" id="1.20.58.340">
    <property type="entry name" value="Magnesium transport protein CorA, transmembrane region"/>
    <property type="match status" value="2"/>
</dbReference>
<evidence type="ECO:0000256" key="8">
    <source>
        <dbReference type="ARBA" id="ARBA00023065"/>
    </source>
</evidence>
<dbReference type="EMBL" id="BMDX01000019">
    <property type="protein sequence ID" value="GGA85846.1"/>
    <property type="molecule type" value="Genomic_DNA"/>
</dbReference>
<dbReference type="PANTHER" id="PTHR46494">
    <property type="entry name" value="CORA FAMILY METAL ION TRANSPORTER (EUROFUNG)"/>
    <property type="match status" value="1"/>
</dbReference>
<name>A0A8J2U840_9GAMM</name>
<evidence type="ECO:0000256" key="10">
    <source>
        <dbReference type="ARBA" id="ARBA00034269"/>
    </source>
</evidence>
<dbReference type="GO" id="GO:0050897">
    <property type="term" value="F:cobalt ion binding"/>
    <property type="evidence" value="ECO:0007669"/>
    <property type="project" value="TreeGrafter"/>
</dbReference>
<keyword evidence="6" id="KW-0460">Magnesium</keyword>
<comment type="subcellular location">
    <subcellularLocation>
        <location evidence="1">Cell membrane</location>
        <topology evidence="1">Multi-pass membrane protein</topology>
    </subcellularLocation>
</comment>
<dbReference type="GO" id="GO:0005886">
    <property type="term" value="C:plasma membrane"/>
    <property type="evidence" value="ECO:0007669"/>
    <property type="project" value="UniProtKB-SubCell"/>
</dbReference>
<evidence type="ECO:0000256" key="7">
    <source>
        <dbReference type="ARBA" id="ARBA00022989"/>
    </source>
</evidence>
<comment type="similarity">
    <text evidence="2">Belongs to the CorA metal ion transporter (MIT) (TC 1.A.35) family.</text>
</comment>
<dbReference type="InterPro" id="IPR045863">
    <property type="entry name" value="CorA_TM1_TM2"/>
</dbReference>
<dbReference type="RefSeq" id="WP_087506968.1">
    <property type="nucleotide sequence ID" value="NZ_BMDX01000019.1"/>
</dbReference>
<evidence type="ECO:0000256" key="6">
    <source>
        <dbReference type="ARBA" id="ARBA00022842"/>
    </source>
</evidence>
<keyword evidence="8" id="KW-0406">Ion transport</keyword>
<dbReference type="Pfam" id="PF01544">
    <property type="entry name" value="CorA"/>
    <property type="match status" value="1"/>
</dbReference>
<dbReference type="AlphaFoldDB" id="A0A8J2U840"/>
<dbReference type="OrthoDB" id="9803416at2"/>
<dbReference type="PANTHER" id="PTHR46494:SF1">
    <property type="entry name" value="CORA FAMILY METAL ION TRANSPORTER (EUROFUNG)"/>
    <property type="match status" value="1"/>
</dbReference>
<evidence type="ECO:0000313" key="13">
    <source>
        <dbReference type="EMBL" id="GGA85846.1"/>
    </source>
</evidence>
<evidence type="ECO:0000256" key="3">
    <source>
        <dbReference type="ARBA" id="ARBA00022448"/>
    </source>
</evidence>
<comment type="function">
    <text evidence="11">Mediates influx of magnesium ions. Alternates between open and closed states. Activated by low cytoplasmic Mg(2+) levels. Inactive when cytoplasmic Mg(2+) levels are high.</text>
</comment>
<dbReference type="InterPro" id="IPR045861">
    <property type="entry name" value="CorA_cytoplasmic_dom"/>
</dbReference>
<dbReference type="SUPFAM" id="SSF144083">
    <property type="entry name" value="Magnesium transport protein CorA, transmembrane region"/>
    <property type="match status" value="1"/>
</dbReference>
<evidence type="ECO:0000256" key="1">
    <source>
        <dbReference type="ARBA" id="ARBA00004651"/>
    </source>
</evidence>
<gene>
    <name evidence="13" type="primary">yfjQ</name>
    <name evidence="13" type="ORF">GCM10011369_29850</name>
</gene>
<evidence type="ECO:0000256" key="4">
    <source>
        <dbReference type="ARBA" id="ARBA00022475"/>
    </source>
</evidence>
<proteinExistence type="inferred from homology"/>
<evidence type="ECO:0000256" key="12">
    <source>
        <dbReference type="SAM" id="Phobius"/>
    </source>
</evidence>
<evidence type="ECO:0000256" key="11">
    <source>
        <dbReference type="ARBA" id="ARBA00045497"/>
    </source>
</evidence>
<keyword evidence="14" id="KW-1185">Reference proteome</keyword>
<feature type="transmembrane region" description="Helical" evidence="12">
    <location>
        <begin position="262"/>
        <end position="282"/>
    </location>
</feature>
<dbReference type="FunFam" id="1.20.58.340:FF:000004">
    <property type="entry name" value="Magnesium transport protein CorA"/>
    <property type="match status" value="1"/>
</dbReference>
<reference evidence="14" key="1">
    <citation type="journal article" date="2019" name="Int. J. Syst. Evol. Microbiol.">
        <title>The Global Catalogue of Microorganisms (GCM) 10K type strain sequencing project: providing services to taxonomists for standard genome sequencing and annotation.</title>
        <authorList>
            <consortium name="The Broad Institute Genomics Platform"/>
            <consortium name="The Broad Institute Genome Sequencing Center for Infectious Disease"/>
            <person name="Wu L."/>
            <person name="Ma J."/>
        </authorList>
    </citation>
    <scope>NUCLEOTIDE SEQUENCE [LARGE SCALE GENOMIC DNA]</scope>
    <source>
        <strain evidence="14">CGMCC 1.10130</strain>
    </source>
</reference>
<keyword evidence="5 12" id="KW-0812">Transmembrane</keyword>
<dbReference type="Gene3D" id="3.30.460.20">
    <property type="entry name" value="CorA soluble domain-like"/>
    <property type="match status" value="1"/>
</dbReference>
<keyword evidence="9 12" id="KW-0472">Membrane</keyword>
<protein>
    <submittedName>
        <fullName evidence="13">Putative metal ion transporter YfjQ</fullName>
    </submittedName>
</protein>
<dbReference type="GO" id="GO:0015087">
    <property type="term" value="F:cobalt ion transmembrane transporter activity"/>
    <property type="evidence" value="ECO:0007669"/>
    <property type="project" value="TreeGrafter"/>
</dbReference>
<feature type="transmembrane region" description="Helical" evidence="12">
    <location>
        <begin position="294"/>
        <end position="314"/>
    </location>
</feature>
<dbReference type="GO" id="GO:0000287">
    <property type="term" value="F:magnesium ion binding"/>
    <property type="evidence" value="ECO:0007669"/>
    <property type="project" value="TreeGrafter"/>
</dbReference>
<organism evidence="13 14">
    <name type="scientific">Neiella marina</name>
    <dbReference type="NCBI Taxonomy" id="508461"/>
    <lineage>
        <taxon>Bacteria</taxon>
        <taxon>Pseudomonadati</taxon>
        <taxon>Pseudomonadota</taxon>
        <taxon>Gammaproteobacteria</taxon>
        <taxon>Alteromonadales</taxon>
        <taxon>Echinimonadaceae</taxon>
        <taxon>Neiella</taxon>
    </lineage>
</organism>
<comment type="caution">
    <text evidence="13">The sequence shown here is derived from an EMBL/GenBank/DDBJ whole genome shotgun (WGS) entry which is preliminary data.</text>
</comment>
<evidence type="ECO:0000256" key="5">
    <source>
        <dbReference type="ARBA" id="ARBA00022692"/>
    </source>
</evidence>
<keyword evidence="3" id="KW-0813">Transport</keyword>
<keyword evidence="4" id="KW-1003">Cell membrane</keyword>
<dbReference type="InterPro" id="IPR002523">
    <property type="entry name" value="MgTranspt_CorA/ZnTranspt_ZntB"/>
</dbReference>
<evidence type="ECO:0000256" key="2">
    <source>
        <dbReference type="ARBA" id="ARBA00009765"/>
    </source>
</evidence>
<dbReference type="SUPFAM" id="SSF143865">
    <property type="entry name" value="CorA soluble domain-like"/>
    <property type="match status" value="1"/>
</dbReference>
<evidence type="ECO:0000256" key="9">
    <source>
        <dbReference type="ARBA" id="ARBA00023136"/>
    </source>
</evidence>
<evidence type="ECO:0000313" key="14">
    <source>
        <dbReference type="Proteomes" id="UP000619743"/>
    </source>
</evidence>
<accession>A0A8J2U840</accession>
<comment type="catalytic activity">
    <reaction evidence="10">
        <text>Mg(2+)(in) = Mg(2+)(out)</text>
        <dbReference type="Rhea" id="RHEA:29827"/>
        <dbReference type="ChEBI" id="CHEBI:18420"/>
    </reaction>
</comment>
<dbReference type="GO" id="GO:0015095">
    <property type="term" value="F:magnesium ion transmembrane transporter activity"/>
    <property type="evidence" value="ECO:0007669"/>
    <property type="project" value="TreeGrafter"/>
</dbReference>
<keyword evidence="7 12" id="KW-1133">Transmembrane helix</keyword>
<dbReference type="Proteomes" id="UP000619743">
    <property type="component" value="Unassembled WGS sequence"/>
</dbReference>
<dbReference type="CDD" id="cd12822">
    <property type="entry name" value="TmCorA-like"/>
    <property type="match status" value="1"/>
</dbReference>